<evidence type="ECO:0000256" key="6">
    <source>
        <dbReference type="ARBA" id="ARBA00022917"/>
    </source>
</evidence>
<evidence type="ECO:0000256" key="4">
    <source>
        <dbReference type="ARBA" id="ARBA00022741"/>
    </source>
</evidence>
<evidence type="ECO:0000256" key="3">
    <source>
        <dbReference type="ARBA" id="ARBA00022598"/>
    </source>
</evidence>
<dbReference type="PANTHER" id="PTHR10055">
    <property type="entry name" value="TRYPTOPHANYL-TRNA SYNTHETASE"/>
    <property type="match status" value="1"/>
</dbReference>
<dbReference type="AlphaFoldDB" id="A0A2H0BJ71"/>
<accession>A0A2H0BJ71</accession>
<evidence type="ECO:0000256" key="2">
    <source>
        <dbReference type="ARBA" id="ARBA00013161"/>
    </source>
</evidence>
<dbReference type="GO" id="GO:0006436">
    <property type="term" value="P:tryptophanyl-tRNA aminoacylation"/>
    <property type="evidence" value="ECO:0007669"/>
    <property type="project" value="UniProtKB-UniRule"/>
</dbReference>
<evidence type="ECO:0000256" key="1">
    <source>
        <dbReference type="ARBA" id="ARBA00005594"/>
    </source>
</evidence>
<dbReference type="Gene3D" id="3.40.50.620">
    <property type="entry name" value="HUPs"/>
    <property type="match status" value="1"/>
</dbReference>
<evidence type="ECO:0000256" key="7">
    <source>
        <dbReference type="ARBA" id="ARBA00023146"/>
    </source>
</evidence>
<evidence type="ECO:0000313" key="11">
    <source>
        <dbReference type="Proteomes" id="UP000229847"/>
    </source>
</evidence>
<protein>
    <recommendedName>
        <fullName evidence="2 8">Tryptophan--tRNA ligase</fullName>
        <ecNumber evidence="2 8">6.1.1.2</ecNumber>
    </recommendedName>
</protein>
<keyword evidence="6 9" id="KW-0648">Protein biosynthesis</keyword>
<sequence>MKEQNQQSTITEIVERDYKEKLDKRKKEISYYQEKTEELGLKSTKRFTEYHPDPSKSMLTGVTFAHRDLESVVESMANRQPWAVISGLNPSGPLHFGHKQIFEEVLWMQKQGAEVFIPVTNDESYLVGKVKSLSESRKTAYEKVIPSIIAMGFSPEKTHIFVNSDYPDLYNLAIDISKHLTLNKVYKVFGFGENEEGENPGTIFYRGGVQLAQILLPQYEEFGGKKPSIVPVGIDQYPYILLARDAALKKGFVPPAATFVKFEEGLDGKGKMSASRPNSAIFLTDDLENVKRKIKSAYTGGSPSATFQKEHGGVPEICPIYQLRAYHFTNNNELKEQCSTGNILCGECKKQAVEEVSEYITEHQTKLSIAKTKINDYLLKKPIKSILTE</sequence>
<dbReference type="SUPFAM" id="SSF52374">
    <property type="entry name" value="Nucleotidylyl transferase"/>
    <property type="match status" value="1"/>
</dbReference>
<evidence type="ECO:0000313" key="10">
    <source>
        <dbReference type="EMBL" id="PIP57725.1"/>
    </source>
</evidence>
<dbReference type="InterPro" id="IPR014729">
    <property type="entry name" value="Rossmann-like_a/b/a_fold"/>
</dbReference>
<dbReference type="Proteomes" id="UP000229847">
    <property type="component" value="Unassembled WGS sequence"/>
</dbReference>
<dbReference type="GO" id="GO:0004830">
    <property type="term" value="F:tryptophan-tRNA ligase activity"/>
    <property type="evidence" value="ECO:0007669"/>
    <property type="project" value="UniProtKB-UniRule"/>
</dbReference>
<keyword evidence="3 9" id="KW-0436">Ligase</keyword>
<dbReference type="InterPro" id="IPR002306">
    <property type="entry name" value="Trp-tRNA-ligase"/>
</dbReference>
<dbReference type="EC" id="6.1.1.2" evidence="2 8"/>
<name>A0A2H0BJ71_9BACT</name>
<dbReference type="GO" id="GO:0005524">
    <property type="term" value="F:ATP binding"/>
    <property type="evidence" value="ECO:0007669"/>
    <property type="project" value="UniProtKB-KW"/>
</dbReference>
<comment type="similarity">
    <text evidence="1 9">Belongs to the class-I aminoacyl-tRNA synthetase family.</text>
</comment>
<proteinExistence type="inferred from homology"/>
<dbReference type="Pfam" id="PF00579">
    <property type="entry name" value="tRNA-synt_1b"/>
    <property type="match status" value="1"/>
</dbReference>
<keyword evidence="5 9" id="KW-0067">ATP-binding</keyword>
<keyword evidence="7 9" id="KW-0030">Aminoacyl-tRNA synthetase</keyword>
<dbReference type="EMBL" id="PCSW01000047">
    <property type="protein sequence ID" value="PIP57725.1"/>
    <property type="molecule type" value="Genomic_DNA"/>
</dbReference>
<gene>
    <name evidence="10" type="primary">trpS</name>
    <name evidence="10" type="ORF">COX03_01545</name>
</gene>
<evidence type="ECO:0000256" key="9">
    <source>
        <dbReference type="RuleBase" id="RU363036"/>
    </source>
</evidence>
<keyword evidence="4 9" id="KW-0547">Nucleotide-binding</keyword>
<dbReference type="NCBIfam" id="TIGR00233">
    <property type="entry name" value="trpS"/>
    <property type="match status" value="1"/>
</dbReference>
<comment type="caution">
    <text evidence="10">The sequence shown here is derived from an EMBL/GenBank/DDBJ whole genome shotgun (WGS) entry which is preliminary data.</text>
</comment>
<dbReference type="Gene3D" id="1.10.240.10">
    <property type="entry name" value="Tyrosyl-Transfer RNA Synthetase"/>
    <property type="match status" value="1"/>
</dbReference>
<organism evidence="10 11">
    <name type="scientific">Candidatus Woesebacteria bacterium CG22_combo_CG10-13_8_21_14_all_39_10</name>
    <dbReference type="NCBI Taxonomy" id="1975059"/>
    <lineage>
        <taxon>Bacteria</taxon>
        <taxon>Candidatus Woeseibacteriota</taxon>
    </lineage>
</organism>
<dbReference type="PRINTS" id="PR01039">
    <property type="entry name" value="TRNASYNTHTRP"/>
</dbReference>
<dbReference type="PANTHER" id="PTHR10055:SF5">
    <property type="entry name" value="TRYPTOPHAN--TRNA LIGASE"/>
    <property type="match status" value="1"/>
</dbReference>
<reference evidence="10 11" key="1">
    <citation type="submission" date="2017-09" db="EMBL/GenBank/DDBJ databases">
        <title>Depth-based differentiation of microbial function through sediment-hosted aquifers and enrichment of novel symbionts in the deep terrestrial subsurface.</title>
        <authorList>
            <person name="Probst A.J."/>
            <person name="Ladd B."/>
            <person name="Jarett J.K."/>
            <person name="Geller-Mcgrath D.E."/>
            <person name="Sieber C.M."/>
            <person name="Emerson J.B."/>
            <person name="Anantharaman K."/>
            <person name="Thomas B.C."/>
            <person name="Malmstrom R."/>
            <person name="Stieglmeier M."/>
            <person name="Klingl A."/>
            <person name="Woyke T."/>
            <person name="Ryan C.M."/>
            <person name="Banfield J.F."/>
        </authorList>
    </citation>
    <scope>NUCLEOTIDE SEQUENCE [LARGE SCALE GENOMIC DNA]</scope>
    <source>
        <strain evidence="10">CG22_combo_CG10-13_8_21_14_all_39_10</strain>
    </source>
</reference>
<evidence type="ECO:0000256" key="8">
    <source>
        <dbReference type="NCBIfam" id="TIGR00233"/>
    </source>
</evidence>
<dbReference type="InterPro" id="IPR002305">
    <property type="entry name" value="aa-tRNA-synth_Ic"/>
</dbReference>
<dbReference type="GO" id="GO:0005737">
    <property type="term" value="C:cytoplasm"/>
    <property type="evidence" value="ECO:0007669"/>
    <property type="project" value="UniProtKB-UniRule"/>
</dbReference>
<evidence type="ECO:0000256" key="5">
    <source>
        <dbReference type="ARBA" id="ARBA00022840"/>
    </source>
</evidence>